<evidence type="ECO:0000313" key="2">
    <source>
        <dbReference type="Proteomes" id="UP000499080"/>
    </source>
</evidence>
<protein>
    <submittedName>
        <fullName evidence="1">Uncharacterized protein</fullName>
    </submittedName>
</protein>
<proteinExistence type="predicted"/>
<evidence type="ECO:0000313" key="1">
    <source>
        <dbReference type="EMBL" id="GBO02941.1"/>
    </source>
</evidence>
<name>A0A4Y2TS74_ARAVE</name>
<dbReference type="EMBL" id="BGPR01030427">
    <property type="protein sequence ID" value="GBO02941.1"/>
    <property type="molecule type" value="Genomic_DNA"/>
</dbReference>
<accession>A0A4Y2TS74</accession>
<dbReference type="Proteomes" id="UP000499080">
    <property type="component" value="Unassembled WGS sequence"/>
</dbReference>
<gene>
    <name evidence="1" type="ORF">AVEN_82182_1</name>
</gene>
<comment type="caution">
    <text evidence="1">The sequence shown here is derived from an EMBL/GenBank/DDBJ whole genome shotgun (WGS) entry which is preliminary data.</text>
</comment>
<dbReference type="AlphaFoldDB" id="A0A4Y2TS74"/>
<reference evidence="1 2" key="1">
    <citation type="journal article" date="2019" name="Sci. Rep.">
        <title>Orb-weaving spider Araneus ventricosus genome elucidates the spidroin gene catalogue.</title>
        <authorList>
            <person name="Kono N."/>
            <person name="Nakamura H."/>
            <person name="Ohtoshi R."/>
            <person name="Moran D.A.P."/>
            <person name="Shinohara A."/>
            <person name="Yoshida Y."/>
            <person name="Fujiwara M."/>
            <person name="Mori M."/>
            <person name="Tomita M."/>
            <person name="Arakawa K."/>
        </authorList>
    </citation>
    <scope>NUCLEOTIDE SEQUENCE [LARGE SCALE GENOMIC DNA]</scope>
</reference>
<sequence length="232" mass="27032">MQEFLKHQSVRKLRGNDSSLDYIYSNDALLEKAPFTMSQSDGISMIIFDITEEKWKIALATQNSTTLEELIDRATAHDSILTFPKIDSQSFHVPEERSEPKYNENVFLEVPNYEKRKIDQPANNVKPLNKKDKVKIAKLDRCEIRENRTKEKPMLGTLKGYETRREDHLPLLTAEGAESVNNVCESNLANKRGFKFPRRLHSFEAPQLRIRSAFYLKRLSDGHYFSLHIKRF</sequence>
<keyword evidence="2" id="KW-1185">Reference proteome</keyword>
<organism evidence="1 2">
    <name type="scientific">Araneus ventricosus</name>
    <name type="common">Orbweaver spider</name>
    <name type="synonym">Epeira ventricosa</name>
    <dbReference type="NCBI Taxonomy" id="182803"/>
    <lineage>
        <taxon>Eukaryota</taxon>
        <taxon>Metazoa</taxon>
        <taxon>Ecdysozoa</taxon>
        <taxon>Arthropoda</taxon>
        <taxon>Chelicerata</taxon>
        <taxon>Arachnida</taxon>
        <taxon>Araneae</taxon>
        <taxon>Araneomorphae</taxon>
        <taxon>Entelegynae</taxon>
        <taxon>Araneoidea</taxon>
        <taxon>Araneidae</taxon>
        <taxon>Araneus</taxon>
    </lineage>
</organism>